<accession>A0A2P2P7I2</accession>
<organism evidence="1">
    <name type="scientific">Rhizophora mucronata</name>
    <name type="common">Asiatic mangrove</name>
    <dbReference type="NCBI Taxonomy" id="61149"/>
    <lineage>
        <taxon>Eukaryota</taxon>
        <taxon>Viridiplantae</taxon>
        <taxon>Streptophyta</taxon>
        <taxon>Embryophyta</taxon>
        <taxon>Tracheophyta</taxon>
        <taxon>Spermatophyta</taxon>
        <taxon>Magnoliopsida</taxon>
        <taxon>eudicotyledons</taxon>
        <taxon>Gunneridae</taxon>
        <taxon>Pentapetalae</taxon>
        <taxon>rosids</taxon>
        <taxon>fabids</taxon>
        <taxon>Malpighiales</taxon>
        <taxon>Rhizophoraceae</taxon>
        <taxon>Rhizophora</taxon>
    </lineage>
</organism>
<sequence length="74" mass="8902">MACGSSVHVKLLKDNNVKRLGWKLSIWHLRQIWWCINQKVEHNKNMCMEWSESLTLEILTSNCFQPFCAWNFYL</sequence>
<name>A0A2P2P7I2_RHIMU</name>
<proteinExistence type="predicted"/>
<dbReference type="EMBL" id="GGEC01070175">
    <property type="protein sequence ID" value="MBX50659.1"/>
    <property type="molecule type" value="Transcribed_RNA"/>
</dbReference>
<evidence type="ECO:0000313" key="1">
    <source>
        <dbReference type="EMBL" id="MBX50659.1"/>
    </source>
</evidence>
<reference evidence="1" key="1">
    <citation type="submission" date="2018-02" db="EMBL/GenBank/DDBJ databases">
        <title>Rhizophora mucronata_Transcriptome.</title>
        <authorList>
            <person name="Meera S.P."/>
            <person name="Sreeshan A."/>
            <person name="Augustine A."/>
        </authorList>
    </citation>
    <scope>NUCLEOTIDE SEQUENCE</scope>
    <source>
        <tissue evidence="1">Leaf</tissue>
    </source>
</reference>
<protein>
    <submittedName>
        <fullName evidence="1">Uncharacterized protein</fullName>
    </submittedName>
</protein>
<dbReference type="AlphaFoldDB" id="A0A2P2P7I2"/>